<dbReference type="AlphaFoldDB" id="A0A0C2VES1"/>
<dbReference type="PANTHER" id="PTHR30032">
    <property type="entry name" value="N-ACETYLMURAMOYL-L-ALANINE AMIDASE-RELATED"/>
    <property type="match status" value="1"/>
</dbReference>
<proteinExistence type="predicted"/>
<reference evidence="3 4" key="1">
    <citation type="submission" date="2015-01" db="EMBL/GenBank/DDBJ databases">
        <title>Jeotgalibacillus campisalis genome sequencing.</title>
        <authorList>
            <person name="Goh K.M."/>
            <person name="Chan K.-G."/>
            <person name="Yaakop A.S."/>
            <person name="Ee R."/>
            <person name="Gan H.M."/>
            <person name="Chan C.S."/>
        </authorList>
    </citation>
    <scope>NUCLEOTIDE SEQUENCE [LARGE SCALE GENOMIC DNA]</scope>
    <source>
        <strain evidence="3 4">SF-57</strain>
    </source>
</reference>
<feature type="region of interest" description="Disordered" evidence="1">
    <location>
        <begin position="25"/>
        <end position="55"/>
    </location>
</feature>
<feature type="signal peptide" evidence="2">
    <location>
        <begin position="1"/>
        <end position="25"/>
    </location>
</feature>
<dbReference type="Proteomes" id="UP000031972">
    <property type="component" value="Unassembled WGS sequence"/>
</dbReference>
<evidence type="ECO:0000256" key="1">
    <source>
        <dbReference type="SAM" id="MobiDB-lite"/>
    </source>
</evidence>
<dbReference type="Gene3D" id="3.40.50.12090">
    <property type="match status" value="2"/>
</dbReference>
<dbReference type="Gene3D" id="2.60.120.380">
    <property type="match status" value="1"/>
</dbReference>
<sequence length="462" mass="50296">MKSKWSLVTSLALVGSLVVGQSAFANGDSTDQESPEPRLNKMEAGSSTETEPNNSFEQANQIDVDSFVTGDLPADDKDYFKIEVTGTEPSYFVSTAYPNADTSSMDLKVELFNSDKSELDPEEAFDDESGFYDLYTELEPGTYYLNVTDENNAAEEEGYFLQTSVFSDEPTIDRISGKDRYATAVEIAKAGWYEGDTAELVLATGTDFPDALAASPLAYHLEAPILLTKNNSIPNVVEEAIEYFNPERITIVGGSYAVSDSIQSYLEDTMGIETTRISGKDRYETAALIAEELPNNETAYVVNGSNYPDALSIASYAAFMESPILLSKKNSLPAATADIVKDYNDSWIIGGKGVVSTEVYKQLPNPKRIGGKDRYETSVQVVKQLKIDASYASLATGQNFADALTGSVLSAQYGEPVLLTKKNSLPASVKQLFADRGTFYYTIYGGTGVISEKVEDELKSIN</sequence>
<dbReference type="PANTHER" id="PTHR30032:SF8">
    <property type="entry name" value="GERMINATION-SPECIFIC N-ACETYLMURAMOYL-L-ALANINE AMIDASE"/>
    <property type="match status" value="1"/>
</dbReference>
<accession>A0A0C2VES1</accession>
<keyword evidence="4" id="KW-1185">Reference proteome</keyword>
<comment type="caution">
    <text evidence="3">The sequence shown here is derived from an EMBL/GenBank/DDBJ whole genome shotgun (WGS) entry which is preliminary data.</text>
</comment>
<dbReference type="PATRIC" id="fig|220754.4.peg.3419"/>
<keyword evidence="2" id="KW-0732">Signal</keyword>
<evidence type="ECO:0000313" key="4">
    <source>
        <dbReference type="Proteomes" id="UP000031972"/>
    </source>
</evidence>
<name>A0A0C2VES1_9BACL</name>
<feature type="chain" id="PRO_5002157382" evidence="2">
    <location>
        <begin position="26"/>
        <end position="462"/>
    </location>
</feature>
<dbReference type="SUPFAM" id="SSF89260">
    <property type="entry name" value="Collagen-binding domain"/>
    <property type="match status" value="1"/>
</dbReference>
<organism evidence="3 4">
    <name type="scientific">Jeotgalibacillus campisalis</name>
    <dbReference type="NCBI Taxonomy" id="220754"/>
    <lineage>
        <taxon>Bacteria</taxon>
        <taxon>Bacillati</taxon>
        <taxon>Bacillota</taxon>
        <taxon>Bacilli</taxon>
        <taxon>Bacillales</taxon>
        <taxon>Caryophanaceae</taxon>
        <taxon>Jeotgalibacillus</taxon>
    </lineage>
</organism>
<feature type="compositionally biased region" description="Polar residues" evidence="1">
    <location>
        <begin position="45"/>
        <end position="55"/>
    </location>
</feature>
<gene>
    <name evidence="3" type="ORF">KR50_34040</name>
</gene>
<dbReference type="Pfam" id="PF04122">
    <property type="entry name" value="CW_binding_2"/>
    <property type="match status" value="3"/>
</dbReference>
<dbReference type="InterPro" id="IPR007253">
    <property type="entry name" value="Cell_wall-bd_2"/>
</dbReference>
<protein>
    <submittedName>
        <fullName evidence="3">Uncharacterized protein</fullName>
    </submittedName>
</protein>
<dbReference type="EMBL" id="JXRR01000022">
    <property type="protein sequence ID" value="KIL43001.1"/>
    <property type="molecule type" value="Genomic_DNA"/>
</dbReference>
<evidence type="ECO:0000256" key="2">
    <source>
        <dbReference type="SAM" id="SignalP"/>
    </source>
</evidence>
<dbReference type="OrthoDB" id="363232at2"/>
<evidence type="ECO:0000313" key="3">
    <source>
        <dbReference type="EMBL" id="KIL43001.1"/>
    </source>
</evidence>
<dbReference type="InterPro" id="IPR051922">
    <property type="entry name" value="Bact_Sporulation_Assoc"/>
</dbReference>
<dbReference type="RefSeq" id="WP_052477178.1">
    <property type="nucleotide sequence ID" value="NZ_JXRR01000022.1"/>
</dbReference>